<evidence type="ECO:0000313" key="2">
    <source>
        <dbReference type="Proteomes" id="UP000644660"/>
    </source>
</evidence>
<dbReference type="RefSeq" id="XP_041408442.1">
    <property type="nucleotide sequence ID" value="XM_041552508.1"/>
</dbReference>
<reference evidence="1 2" key="1">
    <citation type="submission" date="2020-05" db="EMBL/GenBank/DDBJ databases">
        <authorList>
            <person name="Casaregola S."/>
            <person name="Devillers H."/>
            <person name="Grondin C."/>
        </authorList>
    </citation>
    <scope>NUCLEOTIDE SEQUENCE [LARGE SCALE GENOMIC DNA]</scope>
    <source>
        <strain evidence="1 2">CLIB 1767</strain>
    </source>
</reference>
<dbReference type="Proteomes" id="UP000644660">
    <property type="component" value="Unassembled WGS sequence"/>
</dbReference>
<gene>
    <name evidence="1" type="ORF">KABA2_10S02860</name>
</gene>
<name>A0A8H2ZJ48_9SACH</name>
<accession>A0A8H2ZJ48</accession>
<organism evidence="1 2">
    <name type="scientific">Maudiozyma barnettii</name>
    <dbReference type="NCBI Taxonomy" id="61262"/>
    <lineage>
        <taxon>Eukaryota</taxon>
        <taxon>Fungi</taxon>
        <taxon>Dikarya</taxon>
        <taxon>Ascomycota</taxon>
        <taxon>Saccharomycotina</taxon>
        <taxon>Saccharomycetes</taxon>
        <taxon>Saccharomycetales</taxon>
        <taxon>Saccharomycetaceae</taxon>
        <taxon>Maudiozyma</taxon>
    </lineage>
</organism>
<sequence length="310" mass="36874">MSFLEANTTIGDNESSFDKDSNRYKIQFPLTPCYQNRSFINHVTETRYFRCNLRRIEGYKSPFKLFKDLYVSLQMARPIVMTDLGKFFEIAPDERNINFEKNIDTCREHPKYVNIVPLILFVHVKTKSQQSLSQFIITRQYHFHLHAGKLLLNKIHSRNKSFEIYNFIDTYVSSLFDDMIHKWFQWTELIIQNGGTYTLKQTNGNFLKRLLYQKFWNDHFYIQDSRKYSVNQFKSCVHANTAEHINRFGYWMDIQNNIIIFASTIYEANGKVSRTVNAICYSNHKVKQICYLMSFYINLASISCFTSNVR</sequence>
<dbReference type="AlphaFoldDB" id="A0A8H2ZJ48"/>
<protein>
    <submittedName>
        <fullName evidence="1">Similar to Saccharomyces cerevisiae YOL104C NDJ1 Meiosis-specific telomere protein</fullName>
    </submittedName>
</protein>
<keyword evidence="2" id="KW-1185">Reference proteome</keyword>
<evidence type="ECO:0000313" key="1">
    <source>
        <dbReference type="EMBL" id="CAB4256598.1"/>
    </source>
</evidence>
<dbReference type="OrthoDB" id="10327989at2759"/>
<comment type="caution">
    <text evidence="1">The sequence shown here is derived from an EMBL/GenBank/DDBJ whole genome shotgun (WGS) entry which is preliminary data.</text>
</comment>
<dbReference type="GeneID" id="64859685"/>
<dbReference type="EMBL" id="CAEFZW010000010">
    <property type="protein sequence ID" value="CAB4256598.1"/>
    <property type="molecule type" value="Genomic_DNA"/>
</dbReference>
<proteinExistence type="predicted"/>